<evidence type="ECO:0000313" key="3">
    <source>
        <dbReference type="EMBL" id="RDE24929.1"/>
    </source>
</evidence>
<dbReference type="OrthoDB" id="5739242at2"/>
<dbReference type="AlphaFoldDB" id="A0A369WV35"/>
<sequence>MQRNLLHSSVIRSILFSLLLVLPLDTAVASEQADLKQCQRYRDLQQQYTEKRRRGGSKTQMRRWQQQRNHYSRLYSRHNCRVHRRYLK</sequence>
<organism evidence="3 4">
    <name type="scientific">Motiliproteus coralliicola</name>
    <dbReference type="NCBI Taxonomy" id="2283196"/>
    <lineage>
        <taxon>Bacteria</taxon>
        <taxon>Pseudomonadati</taxon>
        <taxon>Pseudomonadota</taxon>
        <taxon>Gammaproteobacteria</taxon>
        <taxon>Oceanospirillales</taxon>
        <taxon>Oceanospirillaceae</taxon>
        <taxon>Motiliproteus</taxon>
    </lineage>
</organism>
<evidence type="ECO:0000256" key="2">
    <source>
        <dbReference type="SAM" id="SignalP"/>
    </source>
</evidence>
<feature type="chain" id="PRO_5016753630" evidence="2">
    <location>
        <begin position="30"/>
        <end position="88"/>
    </location>
</feature>
<dbReference type="Proteomes" id="UP000253769">
    <property type="component" value="Unassembled WGS sequence"/>
</dbReference>
<gene>
    <name evidence="3" type="ORF">DV711_04935</name>
</gene>
<protein>
    <submittedName>
        <fullName evidence="3">Uncharacterized protein</fullName>
    </submittedName>
</protein>
<feature type="compositionally biased region" description="Polar residues" evidence="1">
    <location>
        <begin position="57"/>
        <end position="69"/>
    </location>
</feature>
<keyword evidence="2" id="KW-0732">Signal</keyword>
<evidence type="ECO:0000313" key="4">
    <source>
        <dbReference type="Proteomes" id="UP000253769"/>
    </source>
</evidence>
<name>A0A369WV35_9GAMM</name>
<dbReference type="EMBL" id="QQOH01000001">
    <property type="protein sequence ID" value="RDE24929.1"/>
    <property type="molecule type" value="Genomic_DNA"/>
</dbReference>
<accession>A0A369WV35</accession>
<dbReference type="RefSeq" id="WP_114694521.1">
    <property type="nucleotide sequence ID" value="NZ_QQOH01000001.1"/>
</dbReference>
<evidence type="ECO:0000256" key="1">
    <source>
        <dbReference type="SAM" id="MobiDB-lite"/>
    </source>
</evidence>
<feature type="region of interest" description="Disordered" evidence="1">
    <location>
        <begin position="46"/>
        <end position="69"/>
    </location>
</feature>
<proteinExistence type="predicted"/>
<reference evidence="3 4" key="1">
    <citation type="submission" date="2018-07" db="EMBL/GenBank/DDBJ databases">
        <title>Motiliproteus coralliicola sp. nov., a bacterium isolated from Coral.</title>
        <authorList>
            <person name="Wang G."/>
        </authorList>
    </citation>
    <scope>NUCLEOTIDE SEQUENCE [LARGE SCALE GENOMIC DNA]</scope>
    <source>
        <strain evidence="3 4">C34</strain>
    </source>
</reference>
<feature type="signal peptide" evidence="2">
    <location>
        <begin position="1"/>
        <end position="29"/>
    </location>
</feature>
<comment type="caution">
    <text evidence="3">The sequence shown here is derived from an EMBL/GenBank/DDBJ whole genome shotgun (WGS) entry which is preliminary data.</text>
</comment>
<keyword evidence="4" id="KW-1185">Reference proteome</keyword>